<sequence>MPPDSAEDCDLRVESWISTGGDMISPLQDLHTFISALMGGKLRAAPLLSEMCTPHPKAGYGLGVMVQDAGEHGGPVITHNGGMAGHAALMYSTTAARP</sequence>
<gene>
    <name evidence="1" type="ORF">GCM10010346_29880</name>
</gene>
<evidence type="ECO:0000313" key="2">
    <source>
        <dbReference type="Proteomes" id="UP000599437"/>
    </source>
</evidence>
<accession>A0ABQ3DKP9</accession>
<dbReference type="SUPFAM" id="SSF56601">
    <property type="entry name" value="beta-lactamase/transpeptidase-like"/>
    <property type="match status" value="1"/>
</dbReference>
<organism evidence="1 2">
    <name type="scientific">Streptomyces chryseus</name>
    <dbReference type="NCBI Taxonomy" id="68186"/>
    <lineage>
        <taxon>Bacteria</taxon>
        <taxon>Bacillati</taxon>
        <taxon>Actinomycetota</taxon>
        <taxon>Actinomycetes</taxon>
        <taxon>Kitasatosporales</taxon>
        <taxon>Streptomycetaceae</taxon>
        <taxon>Streptomyces</taxon>
    </lineage>
</organism>
<keyword evidence="2" id="KW-1185">Reference proteome</keyword>
<dbReference type="EMBL" id="BMVO01000008">
    <property type="protein sequence ID" value="GHB04923.1"/>
    <property type="molecule type" value="Genomic_DNA"/>
</dbReference>
<dbReference type="Proteomes" id="UP000599437">
    <property type="component" value="Unassembled WGS sequence"/>
</dbReference>
<dbReference type="Gene3D" id="3.40.710.10">
    <property type="entry name" value="DD-peptidase/beta-lactamase superfamily"/>
    <property type="match status" value="1"/>
</dbReference>
<name>A0ABQ3DKP9_9ACTN</name>
<evidence type="ECO:0008006" key="3">
    <source>
        <dbReference type="Google" id="ProtNLM"/>
    </source>
</evidence>
<reference evidence="2" key="1">
    <citation type="journal article" date="2019" name="Int. J. Syst. Evol. Microbiol.">
        <title>The Global Catalogue of Microorganisms (GCM) 10K type strain sequencing project: providing services to taxonomists for standard genome sequencing and annotation.</title>
        <authorList>
            <consortium name="The Broad Institute Genomics Platform"/>
            <consortium name="The Broad Institute Genome Sequencing Center for Infectious Disease"/>
            <person name="Wu L."/>
            <person name="Ma J."/>
        </authorList>
    </citation>
    <scope>NUCLEOTIDE SEQUENCE [LARGE SCALE GENOMIC DNA]</scope>
    <source>
        <strain evidence="2">JCM 4737</strain>
    </source>
</reference>
<evidence type="ECO:0000313" key="1">
    <source>
        <dbReference type="EMBL" id="GHB04923.1"/>
    </source>
</evidence>
<proteinExistence type="predicted"/>
<comment type="caution">
    <text evidence="1">The sequence shown here is derived from an EMBL/GenBank/DDBJ whole genome shotgun (WGS) entry which is preliminary data.</text>
</comment>
<dbReference type="RefSeq" id="WP_229843510.1">
    <property type="nucleotide sequence ID" value="NZ_BMVO01000008.1"/>
</dbReference>
<protein>
    <recommendedName>
        <fullName evidence="3">Beta-lactamase</fullName>
    </recommendedName>
</protein>
<dbReference type="InterPro" id="IPR012338">
    <property type="entry name" value="Beta-lactam/transpept-like"/>
</dbReference>